<organism evidence="3 4">
    <name type="scientific">Kandleria vitulina DSM 20405</name>
    <dbReference type="NCBI Taxonomy" id="1410657"/>
    <lineage>
        <taxon>Bacteria</taxon>
        <taxon>Bacillati</taxon>
        <taxon>Bacillota</taxon>
        <taxon>Erysipelotrichia</taxon>
        <taxon>Erysipelotrichales</taxon>
        <taxon>Coprobacillaceae</taxon>
        <taxon>Kandleria</taxon>
    </lineage>
</organism>
<dbReference type="GO" id="GO:0031125">
    <property type="term" value="P:rRNA 3'-end processing"/>
    <property type="evidence" value="ECO:0007669"/>
    <property type="project" value="TreeGrafter"/>
</dbReference>
<keyword evidence="4" id="KW-1185">Reference proteome</keyword>
<evidence type="ECO:0000256" key="1">
    <source>
        <dbReference type="ARBA" id="ARBA00022801"/>
    </source>
</evidence>
<dbReference type="InterPro" id="IPR006674">
    <property type="entry name" value="HD_domain"/>
</dbReference>
<sequence>MNKIKELEPGMDNVEFRAIISQVTVGKTNGANKSNYLNLTLQDSTGILDAKMWSVKKEDIEAFVQGTVVEGKGDIIKYSGARQMKVIKMTAIEMTDEQKSAFLPKAPLDKDIMIKDIEDTIAGMKNEDYKTLTSALIKEHRDEFILFPAASRNHHEFVSGLIYHTYCMLQLAKSAAKMYQSLDEDLLFAGVILHDIGKIRELSGPITPHYTVEGNLLGHISIGAMMISEKAKELGINDEHVQLLIHMILSHHGKNEYGSPVLPQLKEAEVLYLIDNIDARMNMFLKAEDQVEEGEYTKRIFALENRNVYKMKK</sequence>
<dbReference type="InterPro" id="IPR006675">
    <property type="entry name" value="HDIG_dom"/>
</dbReference>
<comment type="caution">
    <text evidence="3">The sequence shown here is derived from an EMBL/GenBank/DDBJ whole genome shotgun (WGS) entry which is preliminary data.</text>
</comment>
<dbReference type="RefSeq" id="WP_029071343.1">
    <property type="nucleotide sequence ID" value="NZ_JNKN01000065.1"/>
</dbReference>
<dbReference type="CDD" id="cd00077">
    <property type="entry name" value="HDc"/>
    <property type="match status" value="1"/>
</dbReference>
<dbReference type="PANTHER" id="PTHR37294:SF1">
    <property type="entry name" value="3'-5' EXORIBONUCLEASE YHAM"/>
    <property type="match status" value="1"/>
</dbReference>
<dbReference type="Gene3D" id="2.40.50.140">
    <property type="entry name" value="Nucleic acid-binding proteins"/>
    <property type="match status" value="1"/>
</dbReference>
<dbReference type="PANTHER" id="PTHR37294">
    <property type="entry name" value="3'-5' EXORIBONUCLEASE YHAM"/>
    <property type="match status" value="1"/>
</dbReference>
<evidence type="ECO:0000259" key="2">
    <source>
        <dbReference type="PROSITE" id="PS51831"/>
    </source>
</evidence>
<dbReference type="NCBIfam" id="TIGR00277">
    <property type="entry name" value="HDIG"/>
    <property type="match status" value="1"/>
</dbReference>
<dbReference type="SMART" id="SM00471">
    <property type="entry name" value="HDc"/>
    <property type="match status" value="1"/>
</dbReference>
<proteinExistence type="predicted"/>
<gene>
    <name evidence="3" type="ORF">IV49_GL001974</name>
</gene>
<dbReference type="SUPFAM" id="SSF50249">
    <property type="entry name" value="Nucleic acid-binding proteins"/>
    <property type="match status" value="1"/>
</dbReference>
<keyword evidence="1" id="KW-0378">Hydrolase</keyword>
<dbReference type="InterPro" id="IPR012340">
    <property type="entry name" value="NA-bd_OB-fold"/>
</dbReference>
<feature type="domain" description="HD" evidence="2">
    <location>
        <begin position="164"/>
        <end position="280"/>
    </location>
</feature>
<dbReference type="InterPro" id="IPR003607">
    <property type="entry name" value="HD/PDEase_dom"/>
</dbReference>
<dbReference type="InterPro" id="IPR050798">
    <property type="entry name" value="YhaM_exoribonuc/phosphodiest"/>
</dbReference>
<accession>A0A0R2GY77</accession>
<dbReference type="PROSITE" id="PS51831">
    <property type="entry name" value="HD"/>
    <property type="match status" value="1"/>
</dbReference>
<reference evidence="3 4" key="1">
    <citation type="journal article" date="2015" name="Genome Announc.">
        <title>Expanding the biotechnology potential of lactobacilli through comparative genomics of 213 strains and associated genera.</title>
        <authorList>
            <person name="Sun Z."/>
            <person name="Harris H.M."/>
            <person name="McCann A."/>
            <person name="Guo C."/>
            <person name="Argimon S."/>
            <person name="Zhang W."/>
            <person name="Yang X."/>
            <person name="Jeffery I.B."/>
            <person name="Cooney J.C."/>
            <person name="Kagawa T.F."/>
            <person name="Liu W."/>
            <person name="Song Y."/>
            <person name="Salvetti E."/>
            <person name="Wrobel A."/>
            <person name="Rasinkangas P."/>
            <person name="Parkhill J."/>
            <person name="Rea M.C."/>
            <person name="O'Sullivan O."/>
            <person name="Ritari J."/>
            <person name="Douillard F.P."/>
            <person name="Paul Ross R."/>
            <person name="Yang R."/>
            <person name="Briner A.E."/>
            <person name="Felis G.E."/>
            <person name="de Vos W.M."/>
            <person name="Barrangou R."/>
            <person name="Klaenhammer T.R."/>
            <person name="Caufield P.W."/>
            <person name="Cui Y."/>
            <person name="Zhang H."/>
            <person name="O'Toole P.W."/>
        </authorList>
    </citation>
    <scope>NUCLEOTIDE SEQUENCE [LARGE SCALE GENOMIC DNA]</scope>
    <source>
        <strain evidence="3 4">DSM 20405</strain>
    </source>
</reference>
<dbReference type="Proteomes" id="UP000051841">
    <property type="component" value="Unassembled WGS sequence"/>
</dbReference>
<evidence type="ECO:0000313" key="4">
    <source>
        <dbReference type="Proteomes" id="UP000051841"/>
    </source>
</evidence>
<dbReference type="SUPFAM" id="SSF109604">
    <property type="entry name" value="HD-domain/PDEase-like"/>
    <property type="match status" value="1"/>
</dbReference>
<dbReference type="AlphaFoldDB" id="A0A0R2GY77"/>
<dbReference type="EMBL" id="JQBL01000071">
    <property type="protein sequence ID" value="KRN45648.1"/>
    <property type="molecule type" value="Genomic_DNA"/>
</dbReference>
<dbReference type="GO" id="GO:0016787">
    <property type="term" value="F:hydrolase activity"/>
    <property type="evidence" value="ECO:0007669"/>
    <property type="project" value="UniProtKB-KW"/>
</dbReference>
<dbReference type="Pfam" id="PF01966">
    <property type="entry name" value="HD"/>
    <property type="match status" value="1"/>
</dbReference>
<evidence type="ECO:0000313" key="3">
    <source>
        <dbReference type="EMBL" id="KRN45648.1"/>
    </source>
</evidence>
<dbReference type="FunFam" id="1.10.3210.10:FF:000008">
    <property type="entry name" value="3'-5' exoribonuclease YhaM"/>
    <property type="match status" value="1"/>
</dbReference>
<protein>
    <submittedName>
        <fullName evidence="3">Putative cmp-binding protein</fullName>
    </submittedName>
</protein>
<dbReference type="Gene3D" id="1.10.3210.10">
    <property type="entry name" value="Hypothetical protein af1432"/>
    <property type="match status" value="1"/>
</dbReference>
<dbReference type="PATRIC" id="fig|1410657.5.peg.2038"/>
<name>A0A0R2GY77_9FIRM</name>